<dbReference type="InterPro" id="IPR044824">
    <property type="entry name" value="MAIN-like"/>
</dbReference>
<evidence type="ECO:0000313" key="3">
    <source>
        <dbReference type="EMBL" id="SPC76356.1"/>
    </source>
</evidence>
<gene>
    <name evidence="3" type="ORF">FSB_LOCUS4238</name>
</gene>
<proteinExistence type="predicted"/>
<name>A0A2N9EBK2_FAGSY</name>
<accession>A0A2N9EBK2</accession>
<dbReference type="PANTHER" id="PTHR46033">
    <property type="entry name" value="PROTEIN MAIN-LIKE 2"/>
    <property type="match status" value="1"/>
</dbReference>
<sequence>MFRHSGSRGHNSDSSLSNAAVMDLYPVDDRFTLNRWTPQLAFGEDITIIFRPEEHLSYRARNGEAEGRAPLSGLHAPHREWRAPIRVSLFKLRGVHSLLSGVLSFTTGVPRSFMFRGNPTEPTDSFKKTLLCALVERWWDTIHTFHISSVEMTIMPYDVYRLSGLRIDGIIPIFSAFPACLRPNREYLSVDLGVTSANLPNLLSAFSEAPQTIVEEATRMAWAFLLYLIGTTLNYNISQTIPVRWLHLLVNFQQTAQYNWGVVALANLYAGFDAISRAATTSFVGIERVGSVVADKRAYSLAQFSRLFEGSGVRAFYVSKTVTRQLGEDEDLVPMPPLQFTLFPYKVPDEVILLWRLGILLLDRLDEEGDFEEYQQSFMPTLFPPLMLTPWVQQDIILPSWSVPLYQVDGSLHETTITRYTNVLGFPVPEDASLATHADLNYMFQLCGNMKTMMMDLSRDRLFRPPRSSSRGAQADLDATEDDNDDDDGAPVA</sequence>
<dbReference type="EMBL" id="OIVN01000214">
    <property type="protein sequence ID" value="SPC76356.1"/>
    <property type="molecule type" value="Genomic_DNA"/>
</dbReference>
<reference evidence="3" key="1">
    <citation type="submission" date="2018-02" db="EMBL/GenBank/DDBJ databases">
        <authorList>
            <person name="Cohen D.B."/>
            <person name="Kent A.D."/>
        </authorList>
    </citation>
    <scope>NUCLEOTIDE SEQUENCE</scope>
</reference>
<evidence type="ECO:0000256" key="1">
    <source>
        <dbReference type="SAM" id="MobiDB-lite"/>
    </source>
</evidence>
<feature type="compositionally biased region" description="Acidic residues" evidence="1">
    <location>
        <begin position="478"/>
        <end position="493"/>
    </location>
</feature>
<protein>
    <recommendedName>
        <fullName evidence="2">Aminotransferase-like plant mobile domain-containing protein</fullName>
    </recommendedName>
</protein>
<dbReference type="AlphaFoldDB" id="A0A2N9EBK2"/>
<dbReference type="Pfam" id="PF10536">
    <property type="entry name" value="PMD"/>
    <property type="match status" value="1"/>
</dbReference>
<dbReference type="GO" id="GO:0010073">
    <property type="term" value="P:meristem maintenance"/>
    <property type="evidence" value="ECO:0007669"/>
    <property type="project" value="InterPro"/>
</dbReference>
<organism evidence="3">
    <name type="scientific">Fagus sylvatica</name>
    <name type="common">Beechnut</name>
    <dbReference type="NCBI Taxonomy" id="28930"/>
    <lineage>
        <taxon>Eukaryota</taxon>
        <taxon>Viridiplantae</taxon>
        <taxon>Streptophyta</taxon>
        <taxon>Embryophyta</taxon>
        <taxon>Tracheophyta</taxon>
        <taxon>Spermatophyta</taxon>
        <taxon>Magnoliopsida</taxon>
        <taxon>eudicotyledons</taxon>
        <taxon>Gunneridae</taxon>
        <taxon>Pentapetalae</taxon>
        <taxon>rosids</taxon>
        <taxon>fabids</taxon>
        <taxon>Fagales</taxon>
        <taxon>Fagaceae</taxon>
        <taxon>Fagus</taxon>
    </lineage>
</organism>
<feature type="region of interest" description="Disordered" evidence="1">
    <location>
        <begin position="464"/>
        <end position="493"/>
    </location>
</feature>
<feature type="domain" description="Aminotransferase-like plant mobile" evidence="2">
    <location>
        <begin position="128"/>
        <end position="280"/>
    </location>
</feature>
<evidence type="ECO:0000259" key="2">
    <source>
        <dbReference type="Pfam" id="PF10536"/>
    </source>
</evidence>
<dbReference type="InterPro" id="IPR019557">
    <property type="entry name" value="AminoTfrase-like_pln_mobile"/>
</dbReference>
<dbReference type="PANTHER" id="PTHR46033:SF8">
    <property type="entry name" value="PROTEIN MAINTENANCE OF MERISTEMS-LIKE"/>
    <property type="match status" value="1"/>
</dbReference>